<dbReference type="InterPro" id="IPR005828">
    <property type="entry name" value="MFS_sugar_transport-like"/>
</dbReference>
<proteinExistence type="predicted"/>
<dbReference type="SUPFAM" id="SSF103473">
    <property type="entry name" value="MFS general substrate transporter"/>
    <property type="match status" value="1"/>
</dbReference>
<organism evidence="6">
    <name type="scientific">Trepomonas sp. PC1</name>
    <dbReference type="NCBI Taxonomy" id="1076344"/>
    <lineage>
        <taxon>Eukaryota</taxon>
        <taxon>Metamonada</taxon>
        <taxon>Diplomonadida</taxon>
        <taxon>Hexamitidae</taxon>
        <taxon>Hexamitinae</taxon>
        <taxon>Trepomonas</taxon>
    </lineage>
</organism>
<dbReference type="GO" id="GO:0016020">
    <property type="term" value="C:membrane"/>
    <property type="evidence" value="ECO:0007669"/>
    <property type="project" value="UniProtKB-SubCell"/>
</dbReference>
<keyword evidence="4 5" id="KW-0472">Membrane</keyword>
<keyword evidence="2 5" id="KW-0812">Transmembrane</keyword>
<feature type="transmembrane region" description="Helical" evidence="5">
    <location>
        <begin position="20"/>
        <end position="43"/>
    </location>
</feature>
<comment type="subcellular location">
    <subcellularLocation>
        <location evidence="1">Membrane</location>
        <topology evidence="1">Multi-pass membrane protein</topology>
    </subcellularLocation>
</comment>
<feature type="non-terminal residue" evidence="6">
    <location>
        <position position="191"/>
    </location>
</feature>
<dbReference type="InterPro" id="IPR050360">
    <property type="entry name" value="MFS_Sugar_Transporters"/>
</dbReference>
<dbReference type="InterPro" id="IPR036259">
    <property type="entry name" value="MFS_trans_sf"/>
</dbReference>
<feature type="transmembrane region" description="Helical" evidence="5">
    <location>
        <begin position="152"/>
        <end position="175"/>
    </location>
</feature>
<feature type="transmembrane region" description="Helical" evidence="5">
    <location>
        <begin position="55"/>
        <end position="78"/>
    </location>
</feature>
<dbReference type="GO" id="GO:0005351">
    <property type="term" value="F:carbohydrate:proton symporter activity"/>
    <property type="evidence" value="ECO:0007669"/>
    <property type="project" value="TreeGrafter"/>
</dbReference>
<dbReference type="AlphaFoldDB" id="A0A146KHL5"/>
<feature type="transmembrane region" description="Helical" evidence="5">
    <location>
        <begin position="90"/>
        <end position="110"/>
    </location>
</feature>
<accession>A0A146KHL5</accession>
<name>A0A146KHL5_9EUKA</name>
<evidence type="ECO:0000256" key="3">
    <source>
        <dbReference type="ARBA" id="ARBA00022989"/>
    </source>
</evidence>
<feature type="non-terminal residue" evidence="6">
    <location>
        <position position="1"/>
    </location>
</feature>
<dbReference type="EMBL" id="GDID01000649">
    <property type="protein sequence ID" value="JAP95957.1"/>
    <property type="molecule type" value="Transcribed_RNA"/>
</dbReference>
<gene>
    <name evidence="6" type="ORF">TPC1_10868</name>
</gene>
<sequence>DSKQRELILLEQKRLDNNLYIIAVLLPTACQISGISVATQYATRIFEGVFQIDNQYLGAALGATIMSISKIIGCLIPFPFLNRNFNPTTMFLIGIFGTISGNLLLIIANAMGNSTWLIVSGTCLLLLFFEFGPGTVQYILFGEFYPENAKNILNSISFATMSATSIIFTFTFGFINIPWVPFTIFAVGSVI</sequence>
<feature type="transmembrane region" description="Helical" evidence="5">
    <location>
        <begin position="116"/>
        <end position="140"/>
    </location>
</feature>
<dbReference type="Pfam" id="PF00083">
    <property type="entry name" value="Sugar_tr"/>
    <property type="match status" value="1"/>
</dbReference>
<dbReference type="PANTHER" id="PTHR48022">
    <property type="entry name" value="PLASTIDIC GLUCOSE TRANSPORTER 4"/>
    <property type="match status" value="1"/>
</dbReference>
<evidence type="ECO:0000256" key="4">
    <source>
        <dbReference type="ARBA" id="ARBA00023136"/>
    </source>
</evidence>
<evidence type="ECO:0000256" key="5">
    <source>
        <dbReference type="SAM" id="Phobius"/>
    </source>
</evidence>
<evidence type="ECO:0000256" key="2">
    <source>
        <dbReference type="ARBA" id="ARBA00022692"/>
    </source>
</evidence>
<dbReference type="Gene3D" id="1.20.1250.20">
    <property type="entry name" value="MFS general substrate transporter like domains"/>
    <property type="match status" value="1"/>
</dbReference>
<evidence type="ECO:0000256" key="1">
    <source>
        <dbReference type="ARBA" id="ARBA00004141"/>
    </source>
</evidence>
<keyword evidence="3 5" id="KW-1133">Transmembrane helix</keyword>
<dbReference type="PANTHER" id="PTHR48022:SF2">
    <property type="entry name" value="PLASTIDIC GLUCOSE TRANSPORTER 4"/>
    <property type="match status" value="1"/>
</dbReference>
<reference evidence="6" key="1">
    <citation type="submission" date="2015-07" db="EMBL/GenBank/DDBJ databases">
        <title>Adaptation to a free-living lifestyle via gene acquisitions in the diplomonad Trepomonas sp. PC1.</title>
        <authorList>
            <person name="Xu F."/>
            <person name="Jerlstrom-Hultqvist J."/>
            <person name="Kolisko M."/>
            <person name="Simpson A.G.B."/>
            <person name="Roger A.J."/>
            <person name="Svard S.G."/>
            <person name="Andersson J.O."/>
        </authorList>
    </citation>
    <scope>NUCLEOTIDE SEQUENCE</scope>
    <source>
        <strain evidence="6">PC1</strain>
    </source>
</reference>
<protein>
    <submittedName>
        <fullName evidence="6">Hexose transporter</fullName>
    </submittedName>
</protein>
<evidence type="ECO:0000313" key="6">
    <source>
        <dbReference type="EMBL" id="JAP95957.1"/>
    </source>
</evidence>